<organism evidence="2 3">
    <name type="scientific">Streptodolium elevatio</name>
    <dbReference type="NCBI Taxonomy" id="3157996"/>
    <lineage>
        <taxon>Bacteria</taxon>
        <taxon>Bacillati</taxon>
        <taxon>Actinomycetota</taxon>
        <taxon>Actinomycetes</taxon>
        <taxon>Kitasatosporales</taxon>
        <taxon>Streptomycetaceae</taxon>
        <taxon>Streptodolium</taxon>
    </lineage>
</organism>
<accession>A0ABV3DQX8</accession>
<reference evidence="2 3" key="1">
    <citation type="submission" date="2024-06" db="EMBL/GenBank/DDBJ databases">
        <title>The Natural Products Discovery Center: Release of the First 8490 Sequenced Strains for Exploring Actinobacteria Biosynthetic Diversity.</title>
        <authorList>
            <person name="Kalkreuter E."/>
            <person name="Kautsar S.A."/>
            <person name="Yang D."/>
            <person name="Bader C.D."/>
            <person name="Teijaro C.N."/>
            <person name="Fluegel L."/>
            <person name="Davis C.M."/>
            <person name="Simpson J.R."/>
            <person name="Lauterbach L."/>
            <person name="Steele A.D."/>
            <person name="Gui C."/>
            <person name="Meng S."/>
            <person name="Li G."/>
            <person name="Viehrig K."/>
            <person name="Ye F."/>
            <person name="Su P."/>
            <person name="Kiefer A.F."/>
            <person name="Nichols A."/>
            <person name="Cepeda A.J."/>
            <person name="Yan W."/>
            <person name="Fan B."/>
            <person name="Jiang Y."/>
            <person name="Adhikari A."/>
            <person name="Zheng C.-J."/>
            <person name="Schuster L."/>
            <person name="Cowan T.M."/>
            <person name="Smanski M.J."/>
            <person name="Chevrette M.G."/>
            <person name="De Carvalho L.P.S."/>
            <person name="Shen B."/>
        </authorList>
    </citation>
    <scope>NUCLEOTIDE SEQUENCE [LARGE SCALE GENOMIC DNA]</scope>
    <source>
        <strain evidence="2 3">NPDC048946</strain>
    </source>
</reference>
<dbReference type="EMBL" id="JBEZFP010000110">
    <property type="protein sequence ID" value="MEU8138096.1"/>
    <property type="molecule type" value="Genomic_DNA"/>
</dbReference>
<name>A0ABV3DQX8_9ACTN</name>
<sequence length="63" mass="6773">MPDTEARGAVAGSEARHEHHEVHSPPRVVVRGSDIHPSDADLTSEQTAHAYETSQAEGDRGDD</sequence>
<feature type="region of interest" description="Disordered" evidence="1">
    <location>
        <begin position="1"/>
        <end position="63"/>
    </location>
</feature>
<evidence type="ECO:0000313" key="2">
    <source>
        <dbReference type="EMBL" id="MEU8138096.1"/>
    </source>
</evidence>
<feature type="compositionally biased region" description="Basic and acidic residues" evidence="1">
    <location>
        <begin position="14"/>
        <end position="24"/>
    </location>
</feature>
<dbReference type="Proteomes" id="UP001551482">
    <property type="component" value="Unassembled WGS sequence"/>
</dbReference>
<protein>
    <submittedName>
        <fullName evidence="2">Uncharacterized protein</fullName>
    </submittedName>
</protein>
<keyword evidence="3" id="KW-1185">Reference proteome</keyword>
<evidence type="ECO:0000313" key="3">
    <source>
        <dbReference type="Proteomes" id="UP001551482"/>
    </source>
</evidence>
<dbReference type="RefSeq" id="WP_358360940.1">
    <property type="nucleotide sequence ID" value="NZ_JBEZFP010000110.1"/>
</dbReference>
<evidence type="ECO:0000256" key="1">
    <source>
        <dbReference type="SAM" id="MobiDB-lite"/>
    </source>
</evidence>
<comment type="caution">
    <text evidence="2">The sequence shown here is derived from an EMBL/GenBank/DDBJ whole genome shotgun (WGS) entry which is preliminary data.</text>
</comment>
<feature type="compositionally biased region" description="Polar residues" evidence="1">
    <location>
        <begin position="41"/>
        <end position="56"/>
    </location>
</feature>
<gene>
    <name evidence="2" type="ORF">AB0C36_31880</name>
</gene>
<proteinExistence type="predicted"/>